<sequence>MSTANSPKSLPAMQALALPTVPHPKLSLQNGDHLTREEFLFRWEASPNLKRAELLEGIVYMPAAVRHSQHSAPHGDIMGWLWSYRLATPGIGLGDNGSVGLDEFTVPQPDAYLLLPPELGSGARENSAGYLEGPPDLIAEIAASSASIDLHLKLKLYQTSGVPEYIVWRTEERLIDWFVLQDGRYIPLVAEDGILKSRRFPGLWLNVTAMVAGNPQGVHATLQLGLATAEHAAFREQLLREKKL</sequence>
<gene>
    <name evidence="2" type="ORF">ETAA8_66530</name>
</gene>
<keyword evidence="3" id="KW-1185">Reference proteome</keyword>
<dbReference type="InterPro" id="IPR011335">
    <property type="entry name" value="Restrct_endonuc-II-like"/>
</dbReference>
<dbReference type="PANTHER" id="PTHR35400:SF3">
    <property type="entry name" value="SLL1072 PROTEIN"/>
    <property type="match status" value="1"/>
</dbReference>
<dbReference type="CDD" id="cd06260">
    <property type="entry name" value="DUF820-like"/>
    <property type="match status" value="1"/>
</dbReference>
<feature type="domain" description="Putative restriction endonuclease" evidence="1">
    <location>
        <begin position="37"/>
        <end position="207"/>
    </location>
</feature>
<dbReference type="Gene3D" id="3.90.1570.10">
    <property type="entry name" value="tt1808, chain A"/>
    <property type="match status" value="1"/>
</dbReference>
<dbReference type="PANTHER" id="PTHR35400">
    <property type="entry name" value="SLR1083 PROTEIN"/>
    <property type="match status" value="1"/>
</dbReference>
<reference evidence="2 3" key="1">
    <citation type="submission" date="2019-02" db="EMBL/GenBank/DDBJ databases">
        <title>Deep-cultivation of Planctomycetes and their phenomic and genomic characterization uncovers novel biology.</title>
        <authorList>
            <person name="Wiegand S."/>
            <person name="Jogler M."/>
            <person name="Boedeker C."/>
            <person name="Pinto D."/>
            <person name="Vollmers J."/>
            <person name="Rivas-Marin E."/>
            <person name="Kohn T."/>
            <person name="Peeters S.H."/>
            <person name="Heuer A."/>
            <person name="Rast P."/>
            <person name="Oberbeckmann S."/>
            <person name="Bunk B."/>
            <person name="Jeske O."/>
            <person name="Meyerdierks A."/>
            <person name="Storesund J.E."/>
            <person name="Kallscheuer N."/>
            <person name="Luecker S."/>
            <person name="Lage O.M."/>
            <person name="Pohl T."/>
            <person name="Merkel B.J."/>
            <person name="Hornburger P."/>
            <person name="Mueller R.-W."/>
            <person name="Bruemmer F."/>
            <person name="Labrenz M."/>
            <person name="Spormann A.M."/>
            <person name="Op den Camp H."/>
            <person name="Overmann J."/>
            <person name="Amann R."/>
            <person name="Jetten M.S.M."/>
            <person name="Mascher T."/>
            <person name="Medema M.H."/>
            <person name="Devos D.P."/>
            <person name="Kaster A.-K."/>
            <person name="Ovreas L."/>
            <person name="Rohde M."/>
            <person name="Galperin M.Y."/>
            <person name="Jogler C."/>
        </authorList>
    </citation>
    <scope>NUCLEOTIDE SEQUENCE [LARGE SCALE GENOMIC DNA]</scope>
    <source>
        <strain evidence="2 3">ETA_A8</strain>
    </source>
</reference>
<dbReference type="Pfam" id="PF05685">
    <property type="entry name" value="Uma2"/>
    <property type="match status" value="1"/>
</dbReference>
<evidence type="ECO:0000259" key="1">
    <source>
        <dbReference type="Pfam" id="PF05685"/>
    </source>
</evidence>
<dbReference type="InterPro" id="IPR012296">
    <property type="entry name" value="Nuclease_put_TT1808"/>
</dbReference>
<dbReference type="RefSeq" id="WP_202921394.1">
    <property type="nucleotide sequence ID" value="NZ_CP036274.1"/>
</dbReference>
<evidence type="ECO:0000313" key="2">
    <source>
        <dbReference type="EMBL" id="QDU31494.1"/>
    </source>
</evidence>
<dbReference type="EMBL" id="CP036274">
    <property type="protein sequence ID" value="QDU31494.1"/>
    <property type="molecule type" value="Genomic_DNA"/>
</dbReference>
<protein>
    <recommendedName>
        <fullName evidence="1">Putative restriction endonuclease domain-containing protein</fullName>
    </recommendedName>
</protein>
<dbReference type="Proteomes" id="UP000315017">
    <property type="component" value="Chromosome"/>
</dbReference>
<accession>A0A517YMQ1</accession>
<dbReference type="SUPFAM" id="SSF52980">
    <property type="entry name" value="Restriction endonuclease-like"/>
    <property type="match status" value="1"/>
</dbReference>
<dbReference type="AlphaFoldDB" id="A0A517YMQ1"/>
<proteinExistence type="predicted"/>
<dbReference type="KEGG" id="aagg:ETAA8_66530"/>
<dbReference type="InterPro" id="IPR008538">
    <property type="entry name" value="Uma2"/>
</dbReference>
<organism evidence="2 3">
    <name type="scientific">Anatilimnocola aggregata</name>
    <dbReference type="NCBI Taxonomy" id="2528021"/>
    <lineage>
        <taxon>Bacteria</taxon>
        <taxon>Pseudomonadati</taxon>
        <taxon>Planctomycetota</taxon>
        <taxon>Planctomycetia</taxon>
        <taxon>Pirellulales</taxon>
        <taxon>Pirellulaceae</taxon>
        <taxon>Anatilimnocola</taxon>
    </lineage>
</organism>
<evidence type="ECO:0000313" key="3">
    <source>
        <dbReference type="Proteomes" id="UP000315017"/>
    </source>
</evidence>
<name>A0A517YMQ1_9BACT</name>